<name>K0SN11_THAOC</name>
<evidence type="ECO:0000256" key="1">
    <source>
        <dbReference type="SAM" id="MobiDB-lite"/>
    </source>
</evidence>
<proteinExistence type="predicted"/>
<keyword evidence="4" id="KW-1185">Reference proteome</keyword>
<dbReference type="PANTHER" id="PTHR14499:SF136">
    <property type="entry name" value="GH08630P"/>
    <property type="match status" value="1"/>
</dbReference>
<evidence type="ECO:0000313" key="4">
    <source>
        <dbReference type="Proteomes" id="UP000266841"/>
    </source>
</evidence>
<dbReference type="GO" id="GO:0051260">
    <property type="term" value="P:protein homooligomerization"/>
    <property type="evidence" value="ECO:0007669"/>
    <property type="project" value="InterPro"/>
</dbReference>
<accession>K0SN11</accession>
<feature type="domain" description="Potassium channel tetramerisation-type BTB" evidence="2">
    <location>
        <begin position="162"/>
        <end position="241"/>
    </location>
</feature>
<reference evidence="3 4" key="1">
    <citation type="journal article" date="2012" name="Genome Biol.">
        <title>Genome and low-iron response of an oceanic diatom adapted to chronic iron limitation.</title>
        <authorList>
            <person name="Lommer M."/>
            <person name="Specht M."/>
            <person name="Roy A.S."/>
            <person name="Kraemer L."/>
            <person name="Andreson R."/>
            <person name="Gutowska M.A."/>
            <person name="Wolf J."/>
            <person name="Bergner S.V."/>
            <person name="Schilhabel M.B."/>
            <person name="Klostermeier U.C."/>
            <person name="Beiko R.G."/>
            <person name="Rosenstiel P."/>
            <person name="Hippler M."/>
            <person name="Laroche J."/>
        </authorList>
    </citation>
    <scope>NUCLEOTIDE SEQUENCE [LARGE SCALE GENOMIC DNA]</scope>
    <source>
        <strain evidence="3 4">CCMP1005</strain>
    </source>
</reference>
<dbReference type="SUPFAM" id="SSF54695">
    <property type="entry name" value="POZ domain"/>
    <property type="match status" value="1"/>
</dbReference>
<evidence type="ECO:0000313" key="3">
    <source>
        <dbReference type="EMBL" id="EJK66725.1"/>
    </source>
</evidence>
<protein>
    <recommendedName>
        <fullName evidence="2">Potassium channel tetramerisation-type BTB domain-containing protein</fullName>
    </recommendedName>
</protein>
<gene>
    <name evidence="3" type="ORF">THAOC_12324</name>
</gene>
<dbReference type="Gene3D" id="3.30.710.10">
    <property type="entry name" value="Potassium Channel Kv1.1, Chain A"/>
    <property type="match status" value="1"/>
</dbReference>
<evidence type="ECO:0000259" key="2">
    <source>
        <dbReference type="Pfam" id="PF02214"/>
    </source>
</evidence>
<dbReference type="PANTHER" id="PTHR14499">
    <property type="entry name" value="POTASSIUM CHANNEL TETRAMERIZATION DOMAIN-CONTAINING"/>
    <property type="match status" value="1"/>
</dbReference>
<dbReference type="InterPro" id="IPR003131">
    <property type="entry name" value="T1-type_BTB"/>
</dbReference>
<dbReference type="InterPro" id="IPR011333">
    <property type="entry name" value="SKP1/BTB/POZ_sf"/>
</dbReference>
<organism evidence="3 4">
    <name type="scientific">Thalassiosira oceanica</name>
    <name type="common">Marine diatom</name>
    <dbReference type="NCBI Taxonomy" id="159749"/>
    <lineage>
        <taxon>Eukaryota</taxon>
        <taxon>Sar</taxon>
        <taxon>Stramenopiles</taxon>
        <taxon>Ochrophyta</taxon>
        <taxon>Bacillariophyta</taxon>
        <taxon>Coscinodiscophyceae</taxon>
        <taxon>Thalassiosirophycidae</taxon>
        <taxon>Thalassiosirales</taxon>
        <taxon>Thalassiosiraceae</taxon>
        <taxon>Thalassiosira</taxon>
    </lineage>
</organism>
<dbReference type="Pfam" id="PF02214">
    <property type="entry name" value="BTB_2"/>
    <property type="match status" value="1"/>
</dbReference>
<dbReference type="Proteomes" id="UP000266841">
    <property type="component" value="Unassembled WGS sequence"/>
</dbReference>
<sequence length="310" mass="34850">MLLRKKNADGGGHLTRCLELLVLMFSNVIAPSWSIAPMRCPLPIPPPFRRRRPGRGSAAARADESSARDTGLQPAAVPWSAVVVSRKSKMNEMDGALKTVDDTKASLLSEQERIANEYRGCSDELDNAETSIRKRAQRLDERRNRAIEVHGIQNASDDDLLEINVGGSLIAARRGTLCQIKGSRFEAIFSGRWQKMLQKDREGRIFLDVNPKCFRALLDCLKDLKAESSVGKPSIDDEYYRMLGQLSKMFGIQEFLPIYDVVGDSNILATDDKIMNLRNLLGEHDNSWNLLHRSTRDGFDPSRFHKNCYG</sequence>
<dbReference type="OrthoDB" id="79493at2759"/>
<dbReference type="EMBL" id="AGNL01014407">
    <property type="protein sequence ID" value="EJK66725.1"/>
    <property type="molecule type" value="Genomic_DNA"/>
</dbReference>
<feature type="region of interest" description="Disordered" evidence="1">
    <location>
        <begin position="47"/>
        <end position="71"/>
    </location>
</feature>
<comment type="caution">
    <text evidence="3">The sequence shown here is derived from an EMBL/GenBank/DDBJ whole genome shotgun (WGS) entry which is preliminary data.</text>
</comment>
<dbReference type="AlphaFoldDB" id="K0SN11"/>